<keyword evidence="3" id="KW-1185">Reference proteome</keyword>
<dbReference type="PROSITE" id="PS50943">
    <property type="entry name" value="HTH_CROC1"/>
    <property type="match status" value="1"/>
</dbReference>
<protein>
    <submittedName>
        <fullName evidence="2">Helix-turn-helix domain-containing protein</fullName>
    </submittedName>
</protein>
<reference evidence="3" key="1">
    <citation type="journal article" date="2019" name="Int. J. Syst. Evol. Microbiol.">
        <title>The Global Catalogue of Microorganisms (GCM) 10K type strain sequencing project: providing services to taxonomists for standard genome sequencing and annotation.</title>
        <authorList>
            <consortium name="The Broad Institute Genomics Platform"/>
            <consortium name="The Broad Institute Genome Sequencing Center for Infectious Disease"/>
            <person name="Wu L."/>
            <person name="Ma J."/>
        </authorList>
    </citation>
    <scope>NUCLEOTIDE SEQUENCE [LARGE SCALE GENOMIC DNA]</scope>
    <source>
        <strain evidence="3">JCM 31037</strain>
    </source>
</reference>
<evidence type="ECO:0000313" key="2">
    <source>
        <dbReference type="EMBL" id="MFD1321020.1"/>
    </source>
</evidence>
<name>A0ABW3YC86_9ACTN</name>
<dbReference type="EMBL" id="JBHTMP010000009">
    <property type="protein sequence ID" value="MFD1321020.1"/>
    <property type="molecule type" value="Genomic_DNA"/>
</dbReference>
<dbReference type="SMART" id="SM00530">
    <property type="entry name" value="HTH_XRE"/>
    <property type="match status" value="1"/>
</dbReference>
<gene>
    <name evidence="2" type="ORF">ACFQ4H_07960</name>
</gene>
<comment type="caution">
    <text evidence="2">The sequence shown here is derived from an EMBL/GenBank/DDBJ whole genome shotgun (WGS) entry which is preliminary data.</text>
</comment>
<dbReference type="Pfam" id="PF13560">
    <property type="entry name" value="HTH_31"/>
    <property type="match status" value="1"/>
</dbReference>
<evidence type="ECO:0000259" key="1">
    <source>
        <dbReference type="PROSITE" id="PS50943"/>
    </source>
</evidence>
<organism evidence="2 3">
    <name type="scientific">Micromonospora sonneratiae</name>
    <dbReference type="NCBI Taxonomy" id="1184706"/>
    <lineage>
        <taxon>Bacteria</taxon>
        <taxon>Bacillati</taxon>
        <taxon>Actinomycetota</taxon>
        <taxon>Actinomycetes</taxon>
        <taxon>Micromonosporales</taxon>
        <taxon>Micromonosporaceae</taxon>
        <taxon>Micromonospora</taxon>
    </lineage>
</organism>
<feature type="domain" description="HTH cro/C1-type" evidence="1">
    <location>
        <begin position="10"/>
        <end position="65"/>
    </location>
</feature>
<sequence>MAEVPVGRRVAYWRGRRNLSQQLFADRLGKSKSWVDKVERGVRRLDRFSVLHEIAGVLRIDVQLLLPEGQQPQPVGPTSLVMPAEVEAVQLALERYELHGLCPAPDPPPLDVVRKSVRHAWAAFQHGRYPVVVRAVPKLLRDVQAAEVAYRVPAERVAETAHLHGQAYLVASALVRKLGQHRLAWIAADRAMTIAERAGDILLTGLVAGYAGQALIGVGRARSAVELATLAATALAPGGAAYPEHLSVYGHLLLQAAIAAATIGDSTTVRDLLGAAGEAAQDLVDDHNHYWTAFGPTNLALHRAAAAVQLGDGDQAIRIHQRDVDPDLLATLPAERRANHQLTLARAYAQAGDAGQAGDALLLGDQLAQAEIRCRPIAHTVMTDVLRATRGTPPPPVATLAEQMGVGS</sequence>
<dbReference type="InterPro" id="IPR010982">
    <property type="entry name" value="Lambda_DNA-bd_dom_sf"/>
</dbReference>
<evidence type="ECO:0000313" key="3">
    <source>
        <dbReference type="Proteomes" id="UP001597260"/>
    </source>
</evidence>
<dbReference type="RefSeq" id="WP_377568704.1">
    <property type="nucleotide sequence ID" value="NZ_JBHTMP010000009.1"/>
</dbReference>
<dbReference type="Proteomes" id="UP001597260">
    <property type="component" value="Unassembled WGS sequence"/>
</dbReference>
<dbReference type="Gene3D" id="1.10.260.40">
    <property type="entry name" value="lambda repressor-like DNA-binding domains"/>
    <property type="match status" value="1"/>
</dbReference>
<accession>A0ABW3YC86</accession>
<proteinExistence type="predicted"/>
<dbReference type="InterPro" id="IPR001387">
    <property type="entry name" value="Cro/C1-type_HTH"/>
</dbReference>
<dbReference type="CDD" id="cd00093">
    <property type="entry name" value="HTH_XRE"/>
    <property type="match status" value="1"/>
</dbReference>
<dbReference type="SUPFAM" id="SSF47413">
    <property type="entry name" value="lambda repressor-like DNA-binding domains"/>
    <property type="match status" value="1"/>
</dbReference>